<evidence type="ECO:0000313" key="5">
    <source>
        <dbReference type="EMBL" id="CAF3914999.1"/>
    </source>
</evidence>
<dbReference type="AlphaFoldDB" id="A0A814TL55"/>
<evidence type="ECO:0000313" key="3">
    <source>
        <dbReference type="EMBL" id="CAF1118198.1"/>
    </source>
</evidence>
<keyword evidence="1" id="KW-0106">Calcium</keyword>
<comment type="caution">
    <text evidence="4">The sequence shown here is derived from an EMBL/GenBank/DDBJ whole genome shotgun (WGS) entry which is preliminary data.</text>
</comment>
<name>A0A814TL55_9BILA</name>
<dbReference type="Gene3D" id="1.10.238.10">
    <property type="entry name" value="EF-hand"/>
    <property type="match status" value="1"/>
</dbReference>
<protein>
    <recommendedName>
        <fullName evidence="2">EF-hand domain-containing protein</fullName>
    </recommendedName>
</protein>
<reference evidence="4" key="1">
    <citation type="submission" date="2021-02" db="EMBL/GenBank/DDBJ databases">
        <authorList>
            <person name="Nowell W R."/>
        </authorList>
    </citation>
    <scope>NUCLEOTIDE SEQUENCE</scope>
</reference>
<evidence type="ECO:0000313" key="6">
    <source>
        <dbReference type="Proteomes" id="UP000663845"/>
    </source>
</evidence>
<dbReference type="Proteomes" id="UP000663860">
    <property type="component" value="Unassembled WGS sequence"/>
</dbReference>
<dbReference type="SMART" id="SM00054">
    <property type="entry name" value="EFh"/>
    <property type="match status" value="2"/>
</dbReference>
<dbReference type="EMBL" id="CAJNOG010000308">
    <property type="protein sequence ID" value="CAF1163195.1"/>
    <property type="molecule type" value="Genomic_DNA"/>
</dbReference>
<dbReference type="EMBL" id="CAJNOE010000283">
    <property type="protein sequence ID" value="CAF1118198.1"/>
    <property type="molecule type" value="Genomic_DNA"/>
</dbReference>
<feature type="domain" description="EF-hand" evidence="2">
    <location>
        <begin position="11"/>
        <end position="46"/>
    </location>
</feature>
<gene>
    <name evidence="3" type="ORF">IZO911_LOCUS23989</name>
    <name evidence="4" type="ORF">JYZ213_LOCUS24773</name>
    <name evidence="5" type="ORF">KXQ929_LOCUS23570</name>
</gene>
<dbReference type="GO" id="GO:0005509">
    <property type="term" value="F:calcium ion binding"/>
    <property type="evidence" value="ECO:0007669"/>
    <property type="project" value="InterPro"/>
</dbReference>
<organism evidence="4 6">
    <name type="scientific">Adineta steineri</name>
    <dbReference type="NCBI Taxonomy" id="433720"/>
    <lineage>
        <taxon>Eukaryota</taxon>
        <taxon>Metazoa</taxon>
        <taxon>Spiralia</taxon>
        <taxon>Gnathifera</taxon>
        <taxon>Rotifera</taxon>
        <taxon>Eurotatoria</taxon>
        <taxon>Bdelloidea</taxon>
        <taxon>Adinetida</taxon>
        <taxon>Adinetidae</taxon>
        <taxon>Adineta</taxon>
    </lineage>
</organism>
<proteinExistence type="predicted"/>
<dbReference type="Proteomes" id="UP000663868">
    <property type="component" value="Unassembled WGS sequence"/>
</dbReference>
<evidence type="ECO:0000259" key="2">
    <source>
        <dbReference type="PROSITE" id="PS50222"/>
    </source>
</evidence>
<dbReference type="InterPro" id="IPR011992">
    <property type="entry name" value="EF-hand-dom_pair"/>
</dbReference>
<dbReference type="EMBL" id="CAJOBB010001882">
    <property type="protein sequence ID" value="CAF3914999.1"/>
    <property type="molecule type" value="Genomic_DNA"/>
</dbReference>
<dbReference type="InterPro" id="IPR002048">
    <property type="entry name" value="EF_hand_dom"/>
</dbReference>
<dbReference type="Proteomes" id="UP000663845">
    <property type="component" value="Unassembled WGS sequence"/>
</dbReference>
<dbReference type="SUPFAM" id="SSF47473">
    <property type="entry name" value="EF-hand"/>
    <property type="match status" value="1"/>
</dbReference>
<evidence type="ECO:0000256" key="1">
    <source>
        <dbReference type="ARBA" id="ARBA00022837"/>
    </source>
</evidence>
<accession>A0A814TL55</accession>
<dbReference type="PROSITE" id="PS50222">
    <property type="entry name" value="EF_HAND_2"/>
    <property type="match status" value="2"/>
</dbReference>
<evidence type="ECO:0000313" key="4">
    <source>
        <dbReference type="EMBL" id="CAF1163195.1"/>
    </source>
</evidence>
<sequence>MDSSDENQVMNSSDDFSKEFIRADTNHDGIIDEREFRSFLGPVIQLQKNQSQQFTNEDIQAFNSTPVVQTLIYEIGLDVAVCGFIDDPIKFESYVTGNDNTNNHSYGLGPDVGIGAPDIAPKLIQYDAAGAMFNYADVNHDMKIDPTEFNYLMRSI</sequence>
<feature type="domain" description="EF-hand" evidence="2">
    <location>
        <begin position="124"/>
        <end position="156"/>
    </location>
</feature>
<dbReference type="InterPro" id="IPR018247">
    <property type="entry name" value="EF_Hand_1_Ca_BS"/>
</dbReference>
<dbReference type="PROSITE" id="PS00018">
    <property type="entry name" value="EF_HAND_1"/>
    <property type="match status" value="1"/>
</dbReference>
<dbReference type="Pfam" id="PF13202">
    <property type="entry name" value="EF-hand_5"/>
    <property type="match status" value="2"/>
</dbReference>